<keyword evidence="3" id="KW-0678">Repressor</keyword>
<feature type="domain" description="Nucleoplasmin-like" evidence="10">
    <location>
        <begin position="7"/>
        <end position="100"/>
    </location>
</feature>
<reference evidence="11 12" key="1">
    <citation type="journal article" date="2017" name="Plant Biotechnol. J.">
        <title>A comprehensive draft genome sequence for lupin (Lupinus angustifolius), an emerging health food: insights into plant-microbe interactions and legume evolution.</title>
        <authorList>
            <person name="Hane J.K."/>
            <person name="Ming Y."/>
            <person name="Kamphuis L.G."/>
            <person name="Nelson M.N."/>
            <person name="Garg G."/>
            <person name="Atkins C.A."/>
            <person name="Bayer P.E."/>
            <person name="Bravo A."/>
            <person name="Bringans S."/>
            <person name="Cannon S."/>
            <person name="Edwards D."/>
            <person name="Foley R."/>
            <person name="Gao L.L."/>
            <person name="Harrison M.J."/>
            <person name="Huang W."/>
            <person name="Hurgobin B."/>
            <person name="Li S."/>
            <person name="Liu C.W."/>
            <person name="McGrath A."/>
            <person name="Morahan G."/>
            <person name="Murray J."/>
            <person name="Weller J."/>
            <person name="Jian J."/>
            <person name="Singh K.B."/>
        </authorList>
    </citation>
    <scope>NUCLEOTIDE SEQUENCE [LARGE SCALE GENOMIC DNA]</scope>
    <source>
        <strain evidence="12">cv. Tanjil</strain>
        <tissue evidence="11">Whole plant</tissue>
    </source>
</reference>
<feature type="compositionally biased region" description="Basic residues" evidence="9">
    <location>
        <begin position="212"/>
        <end position="227"/>
    </location>
</feature>
<dbReference type="EMBL" id="CM007367">
    <property type="protein sequence ID" value="OIW08519.1"/>
    <property type="molecule type" value="Genomic_DNA"/>
</dbReference>
<keyword evidence="8" id="KW-0539">Nucleus</keyword>
<evidence type="ECO:0000256" key="9">
    <source>
        <dbReference type="SAM" id="MobiDB-lite"/>
    </source>
</evidence>
<comment type="similarity">
    <text evidence="2">Belongs to the histone deacetylase HD2 family.</text>
</comment>
<dbReference type="STRING" id="3871.A0A4P1RD70"/>
<dbReference type="GO" id="GO:0016787">
    <property type="term" value="F:hydrolase activity"/>
    <property type="evidence" value="ECO:0007669"/>
    <property type="project" value="UniProtKB-KW"/>
</dbReference>
<organism evidence="11 12">
    <name type="scientific">Lupinus angustifolius</name>
    <name type="common">Narrow-leaved blue lupine</name>
    <dbReference type="NCBI Taxonomy" id="3871"/>
    <lineage>
        <taxon>Eukaryota</taxon>
        <taxon>Viridiplantae</taxon>
        <taxon>Streptophyta</taxon>
        <taxon>Embryophyta</taxon>
        <taxon>Tracheophyta</taxon>
        <taxon>Spermatophyta</taxon>
        <taxon>Magnoliopsida</taxon>
        <taxon>eudicotyledons</taxon>
        <taxon>Gunneridae</taxon>
        <taxon>Pentapetalae</taxon>
        <taxon>rosids</taxon>
        <taxon>fabids</taxon>
        <taxon>Fabales</taxon>
        <taxon>Fabaceae</taxon>
        <taxon>Papilionoideae</taxon>
        <taxon>50 kb inversion clade</taxon>
        <taxon>genistoids sensu lato</taxon>
        <taxon>core genistoids</taxon>
        <taxon>Genisteae</taxon>
        <taxon>Lupinus</taxon>
    </lineage>
</organism>
<keyword evidence="7" id="KW-0804">Transcription</keyword>
<feature type="compositionally biased region" description="Acidic residues" evidence="9">
    <location>
        <begin position="149"/>
        <end position="163"/>
    </location>
</feature>
<accession>A0A4P1RD70</accession>
<keyword evidence="4" id="KW-0378">Hydrolase</keyword>
<evidence type="ECO:0000313" key="11">
    <source>
        <dbReference type="EMBL" id="OIW08519.1"/>
    </source>
</evidence>
<sequence length="227" mass="24806">MSVPMEFWGAEVKVGQVVKVDQNELLGVTIHLSQIALGESKKDKANEPVIISLKVDDKKFVLGTLTRDGVPQFSLDLYLDSEFELSHNSKNSSVYFSGYKVENDIDDVSDFSGNKVETADPKKDNENESDDDSVDEDDFGSSDELGANSDDEIDSDEDESEEETPVKKVDQSKKRPNGPASKAPIPAKKAKNATPEKTDGGKKGVQKSTPHPVKKGGKNFNKKGQRS</sequence>
<keyword evidence="6" id="KW-0805">Transcription regulation</keyword>
<keyword evidence="12" id="KW-1185">Reference proteome</keyword>
<feature type="compositionally biased region" description="Basic and acidic residues" evidence="9">
    <location>
        <begin position="117"/>
        <end position="126"/>
    </location>
</feature>
<keyword evidence="5" id="KW-0156">Chromatin regulator</keyword>
<dbReference type="GO" id="GO:0006325">
    <property type="term" value="P:chromatin organization"/>
    <property type="evidence" value="ECO:0007669"/>
    <property type="project" value="UniProtKB-KW"/>
</dbReference>
<dbReference type="GO" id="GO:0005730">
    <property type="term" value="C:nucleolus"/>
    <property type="evidence" value="ECO:0007669"/>
    <property type="project" value="UniProtKB-SubCell"/>
</dbReference>
<dbReference type="Pfam" id="PF17800">
    <property type="entry name" value="NPL"/>
    <property type="match status" value="1"/>
</dbReference>
<evidence type="ECO:0000313" key="12">
    <source>
        <dbReference type="Proteomes" id="UP000188354"/>
    </source>
</evidence>
<feature type="region of interest" description="Disordered" evidence="9">
    <location>
        <begin position="107"/>
        <end position="227"/>
    </location>
</feature>
<comment type="subcellular location">
    <subcellularLocation>
        <location evidence="1">Nucleus</location>
        <location evidence="1">Nucleolus</location>
    </subcellularLocation>
</comment>
<dbReference type="AlphaFoldDB" id="A0A4P1RD70"/>
<evidence type="ECO:0000256" key="8">
    <source>
        <dbReference type="ARBA" id="ARBA00023242"/>
    </source>
</evidence>
<dbReference type="Gramene" id="OIW08519">
    <property type="protein sequence ID" value="OIW08519"/>
    <property type="gene ID" value="TanjilG_03195"/>
</dbReference>
<evidence type="ECO:0000256" key="6">
    <source>
        <dbReference type="ARBA" id="ARBA00023015"/>
    </source>
</evidence>
<evidence type="ECO:0000256" key="3">
    <source>
        <dbReference type="ARBA" id="ARBA00022491"/>
    </source>
</evidence>
<name>A0A4P1RD70_LUPAN</name>
<evidence type="ECO:0000259" key="10">
    <source>
        <dbReference type="Pfam" id="PF17800"/>
    </source>
</evidence>
<evidence type="ECO:0000256" key="7">
    <source>
        <dbReference type="ARBA" id="ARBA00023163"/>
    </source>
</evidence>
<feature type="compositionally biased region" description="Basic and acidic residues" evidence="9">
    <location>
        <begin position="164"/>
        <end position="173"/>
    </location>
</feature>
<evidence type="ECO:0000256" key="4">
    <source>
        <dbReference type="ARBA" id="ARBA00022801"/>
    </source>
</evidence>
<dbReference type="FunFam" id="2.60.120.340:FF:000004">
    <property type="entry name" value="Histone deacetylase HDT1"/>
    <property type="match status" value="1"/>
</dbReference>
<evidence type="ECO:0000256" key="1">
    <source>
        <dbReference type="ARBA" id="ARBA00004604"/>
    </source>
</evidence>
<gene>
    <name evidence="11" type="ORF">TanjilG_03195</name>
</gene>
<dbReference type="Proteomes" id="UP000188354">
    <property type="component" value="Chromosome LG07"/>
</dbReference>
<protein>
    <recommendedName>
        <fullName evidence="10">Nucleoplasmin-like domain-containing protein</fullName>
    </recommendedName>
</protein>
<feature type="compositionally biased region" description="Low complexity" evidence="9">
    <location>
        <begin position="179"/>
        <end position="193"/>
    </location>
</feature>
<dbReference type="InterPro" id="IPR041232">
    <property type="entry name" value="NPL"/>
</dbReference>
<feature type="compositionally biased region" description="Acidic residues" evidence="9">
    <location>
        <begin position="127"/>
        <end position="141"/>
    </location>
</feature>
<evidence type="ECO:0000256" key="2">
    <source>
        <dbReference type="ARBA" id="ARBA00006673"/>
    </source>
</evidence>
<dbReference type="Gene3D" id="2.60.120.340">
    <property type="entry name" value="Nucleoplasmin core domain"/>
    <property type="match status" value="1"/>
</dbReference>
<proteinExistence type="inferred from homology"/>
<evidence type="ECO:0000256" key="5">
    <source>
        <dbReference type="ARBA" id="ARBA00022853"/>
    </source>
</evidence>